<keyword evidence="4 6" id="KW-0450">Lipoyl</keyword>
<organism evidence="9 10">
    <name type="scientific">Acinetobacter bereziniae</name>
    <name type="common">Acinetobacter genomosp. 10</name>
    <dbReference type="NCBI Taxonomy" id="106648"/>
    <lineage>
        <taxon>Bacteria</taxon>
        <taxon>Pseudomonadati</taxon>
        <taxon>Pseudomonadota</taxon>
        <taxon>Gammaproteobacteria</taxon>
        <taxon>Moraxellales</taxon>
        <taxon>Moraxellaceae</taxon>
        <taxon>Acinetobacter</taxon>
    </lineage>
</organism>
<evidence type="ECO:0000259" key="8">
    <source>
        <dbReference type="PROSITE" id="PS51826"/>
    </source>
</evidence>
<dbReference type="SUPFAM" id="SSF47005">
    <property type="entry name" value="Peripheral subunit-binding domain of 2-oxo acid dehydrogenase complex"/>
    <property type="match status" value="2"/>
</dbReference>
<dbReference type="FunFam" id="3.30.559.10:FF:000007">
    <property type="entry name" value="Dihydrolipoamide acetyltransferase component of pyruvate dehydrogenase complex"/>
    <property type="match status" value="1"/>
</dbReference>
<dbReference type="GO" id="GO:0006086">
    <property type="term" value="P:pyruvate decarboxylation to acetyl-CoA"/>
    <property type="evidence" value="ECO:0007669"/>
    <property type="project" value="InterPro"/>
</dbReference>
<dbReference type="SUPFAM" id="SSF51230">
    <property type="entry name" value="Single hybrid motif"/>
    <property type="match status" value="1"/>
</dbReference>
<evidence type="ECO:0000256" key="5">
    <source>
        <dbReference type="ARBA" id="ARBA00023315"/>
    </source>
</evidence>
<dbReference type="InterPro" id="IPR000089">
    <property type="entry name" value="Biotin_lipoyl"/>
</dbReference>
<comment type="cofactor">
    <cofactor evidence="1 6">
        <name>(R)-lipoate</name>
        <dbReference type="ChEBI" id="CHEBI:83088"/>
    </cofactor>
</comment>
<dbReference type="InterPro" id="IPR001078">
    <property type="entry name" value="2-oxoacid_DH_actylTfrase"/>
</dbReference>
<proteinExistence type="inferred from homology"/>
<reference evidence="10" key="1">
    <citation type="journal article" date="2020" name="MBio">
        <title>Horizontal gene transfer to a defensive symbiont with a reduced genome amongst a multipartite beetle microbiome.</title>
        <authorList>
            <person name="Waterworth S.C."/>
            <person name="Florez L.V."/>
            <person name="Rees E.R."/>
            <person name="Hertweck C."/>
            <person name="Kaltenpoth M."/>
            <person name="Kwan J.C."/>
        </authorList>
    </citation>
    <scope>NUCLEOTIDE SEQUENCE [LARGE SCALE GENOMIC DNA]</scope>
</reference>
<dbReference type="InterPro" id="IPR004167">
    <property type="entry name" value="PSBD"/>
</dbReference>
<feature type="domain" description="Lipoyl-binding" evidence="7">
    <location>
        <begin position="4"/>
        <end position="79"/>
    </location>
</feature>
<evidence type="ECO:0000313" key="10">
    <source>
        <dbReference type="Proteomes" id="UP000490535"/>
    </source>
</evidence>
<dbReference type="InterPro" id="IPR036625">
    <property type="entry name" value="E3-bd_dom_sf"/>
</dbReference>
<sequence length="527" mass="56985">MSEIKTLEIPKWGLSMEEGTIAQWLIQEGAQFSKGQEICEIETTKIVNVLEAPFDSTLRKIIAKAGDTLLVGGLIAICADSQVSDAEIDAFAQSLTGTSTVSEKQSHTNAPAKTAEEVSATQVETTVTTVTQQHSVPQQTTTPQEKNVVNTQKSVAQGDYSIPVTLQGYQQRDEIFATPHALKLAEKHQVNLTKITGTGRQGRISVHDIQQAVQAAGGSWPDIRQQASAKAAKSKADDSQVFATPVARRLAKQWGINLHDCRASGTRGRVCKEDVEAVYQRENPVQTQQCDQDNITQPAKPTTIAMNGMRKAIASRLQEAKRNAPHFRLTVDLNVEAIQALRQQINSTVPQVKLSINDMLIKAAAAALMKVPQVNVQYDEKNQQILQFAQADISVAVAIENGLITPIIKAADSKSLAQISNAMRDLATRAKTGKLAPDEFQGGSFSISNLGMLGIQQFDAIINPPQGAILALGTAEKRAVIEQDSIVIRQMVTATLSCDHRVIDGALGAKFLAAFKQFVENPALILV</sequence>
<dbReference type="Gene3D" id="4.10.320.10">
    <property type="entry name" value="E3-binding domain"/>
    <property type="match status" value="2"/>
</dbReference>
<dbReference type="PANTHER" id="PTHR23151">
    <property type="entry name" value="DIHYDROLIPOAMIDE ACETYL/SUCCINYL-TRANSFERASE-RELATED"/>
    <property type="match status" value="1"/>
</dbReference>
<evidence type="ECO:0000256" key="2">
    <source>
        <dbReference type="ARBA" id="ARBA00007317"/>
    </source>
</evidence>
<evidence type="ECO:0000256" key="1">
    <source>
        <dbReference type="ARBA" id="ARBA00001938"/>
    </source>
</evidence>
<keyword evidence="3 6" id="KW-0808">Transferase</keyword>
<dbReference type="EMBL" id="WNDP01000002">
    <property type="protein sequence ID" value="KAF1028261.1"/>
    <property type="molecule type" value="Genomic_DNA"/>
</dbReference>
<dbReference type="Pfam" id="PF02817">
    <property type="entry name" value="E3_binding"/>
    <property type="match status" value="2"/>
</dbReference>
<dbReference type="CDD" id="cd06849">
    <property type="entry name" value="lipoyl_domain"/>
    <property type="match status" value="1"/>
</dbReference>
<dbReference type="Pfam" id="PF00198">
    <property type="entry name" value="2-oxoacid_dh"/>
    <property type="match status" value="1"/>
</dbReference>
<dbReference type="PROSITE" id="PS51826">
    <property type="entry name" value="PSBD"/>
    <property type="match status" value="2"/>
</dbReference>
<dbReference type="GO" id="GO:0016746">
    <property type="term" value="F:acyltransferase activity"/>
    <property type="evidence" value="ECO:0007669"/>
    <property type="project" value="UniProtKB-KW"/>
</dbReference>
<dbReference type="SUPFAM" id="SSF52777">
    <property type="entry name" value="CoA-dependent acyltransferases"/>
    <property type="match status" value="1"/>
</dbReference>
<dbReference type="GO" id="GO:0045254">
    <property type="term" value="C:pyruvate dehydrogenase complex"/>
    <property type="evidence" value="ECO:0007669"/>
    <property type="project" value="InterPro"/>
</dbReference>
<dbReference type="AlphaFoldDB" id="A0A833PL05"/>
<evidence type="ECO:0000259" key="7">
    <source>
        <dbReference type="PROSITE" id="PS50968"/>
    </source>
</evidence>
<dbReference type="InterPro" id="IPR011053">
    <property type="entry name" value="Single_hybrid_motif"/>
</dbReference>
<gene>
    <name evidence="9" type="primary">pdhC</name>
    <name evidence="9" type="ORF">GAK29_00141</name>
</gene>
<evidence type="ECO:0000256" key="3">
    <source>
        <dbReference type="ARBA" id="ARBA00022679"/>
    </source>
</evidence>
<name>A0A833PL05_ACIBZ</name>
<keyword evidence="9" id="KW-0670">Pyruvate</keyword>
<dbReference type="Gene3D" id="3.30.559.10">
    <property type="entry name" value="Chloramphenicol acetyltransferase-like domain"/>
    <property type="match status" value="1"/>
</dbReference>
<dbReference type="Pfam" id="PF00364">
    <property type="entry name" value="Biotin_lipoyl"/>
    <property type="match status" value="1"/>
</dbReference>
<evidence type="ECO:0000256" key="6">
    <source>
        <dbReference type="RuleBase" id="RU003423"/>
    </source>
</evidence>
<dbReference type="PANTHER" id="PTHR23151:SF90">
    <property type="entry name" value="DIHYDROLIPOYLLYSINE-RESIDUE ACETYLTRANSFERASE COMPONENT OF PYRUVATE DEHYDROGENASE COMPLEX, MITOCHONDRIAL-RELATED"/>
    <property type="match status" value="1"/>
</dbReference>
<dbReference type="Proteomes" id="UP000490535">
    <property type="component" value="Unassembled WGS sequence"/>
</dbReference>
<dbReference type="InterPro" id="IPR023213">
    <property type="entry name" value="CAT-like_dom_sf"/>
</dbReference>
<comment type="similarity">
    <text evidence="2 6">Belongs to the 2-oxoacid dehydrogenase family.</text>
</comment>
<dbReference type="EC" id="2.3.1.-" evidence="6"/>
<dbReference type="Gene3D" id="2.40.50.100">
    <property type="match status" value="1"/>
</dbReference>
<keyword evidence="5 6" id="KW-0012">Acyltransferase</keyword>
<feature type="domain" description="Peripheral subunit-binding (PSBD)" evidence="8">
    <location>
        <begin position="242"/>
        <end position="279"/>
    </location>
</feature>
<dbReference type="InterPro" id="IPR045257">
    <property type="entry name" value="E2/Pdx1"/>
</dbReference>
<evidence type="ECO:0000313" key="9">
    <source>
        <dbReference type="EMBL" id="KAF1028261.1"/>
    </source>
</evidence>
<accession>A0A833PL05</accession>
<comment type="caution">
    <text evidence="9">The sequence shown here is derived from an EMBL/GenBank/DDBJ whole genome shotgun (WGS) entry which is preliminary data.</text>
</comment>
<protein>
    <recommendedName>
        <fullName evidence="6">Dihydrolipoamide acetyltransferase component of pyruvate dehydrogenase complex</fullName>
        <ecNumber evidence="6">2.3.1.-</ecNumber>
    </recommendedName>
</protein>
<evidence type="ECO:0000256" key="4">
    <source>
        <dbReference type="ARBA" id="ARBA00022823"/>
    </source>
</evidence>
<feature type="domain" description="Peripheral subunit-binding (PSBD)" evidence="8">
    <location>
        <begin position="176"/>
        <end position="213"/>
    </location>
</feature>
<dbReference type="PROSITE" id="PS50968">
    <property type="entry name" value="BIOTINYL_LIPOYL"/>
    <property type="match status" value="1"/>
</dbReference>